<dbReference type="InterPro" id="IPR038731">
    <property type="entry name" value="RgtA/B/C-like"/>
</dbReference>
<dbReference type="GO" id="GO:0010041">
    <property type="term" value="P:response to iron(III) ion"/>
    <property type="evidence" value="ECO:0007669"/>
    <property type="project" value="TreeGrafter"/>
</dbReference>
<feature type="transmembrane region" description="Helical" evidence="9">
    <location>
        <begin position="455"/>
        <end position="471"/>
    </location>
</feature>
<dbReference type="Pfam" id="PF24878">
    <property type="entry name" value="YkcB_C"/>
    <property type="match status" value="1"/>
</dbReference>
<dbReference type="Pfam" id="PF13231">
    <property type="entry name" value="PMT_2"/>
    <property type="match status" value="1"/>
</dbReference>
<dbReference type="PANTHER" id="PTHR33908">
    <property type="entry name" value="MANNOSYLTRANSFERASE YKCB-RELATED"/>
    <property type="match status" value="1"/>
</dbReference>
<keyword evidence="2" id="KW-1003">Cell membrane</keyword>
<comment type="subcellular location">
    <subcellularLocation>
        <location evidence="1">Cell membrane</location>
        <topology evidence="1">Multi-pass membrane protein</topology>
    </subcellularLocation>
</comment>
<keyword evidence="7 9" id="KW-0472">Membrane</keyword>
<dbReference type="STRING" id="1122930.SAMN02745168_0722"/>
<evidence type="ECO:0000259" key="11">
    <source>
        <dbReference type="Pfam" id="PF24878"/>
    </source>
</evidence>
<accession>A0A1W1YWB4</accession>
<evidence type="ECO:0000256" key="1">
    <source>
        <dbReference type="ARBA" id="ARBA00004651"/>
    </source>
</evidence>
<evidence type="ECO:0000256" key="3">
    <source>
        <dbReference type="ARBA" id="ARBA00022676"/>
    </source>
</evidence>
<evidence type="ECO:0000256" key="7">
    <source>
        <dbReference type="ARBA" id="ARBA00023136"/>
    </source>
</evidence>
<dbReference type="InterPro" id="IPR056785">
    <property type="entry name" value="YkcA/B-like_C"/>
</dbReference>
<evidence type="ECO:0000256" key="4">
    <source>
        <dbReference type="ARBA" id="ARBA00022679"/>
    </source>
</evidence>
<dbReference type="EMBL" id="FWXW01000001">
    <property type="protein sequence ID" value="SMC40434.1"/>
    <property type="molecule type" value="Genomic_DNA"/>
</dbReference>
<evidence type="ECO:0000259" key="10">
    <source>
        <dbReference type="Pfam" id="PF13231"/>
    </source>
</evidence>
<feature type="transmembrane region" description="Helical" evidence="9">
    <location>
        <begin position="477"/>
        <end position="498"/>
    </location>
</feature>
<feature type="transmembrane region" description="Helical" evidence="9">
    <location>
        <begin position="571"/>
        <end position="590"/>
    </location>
</feature>
<evidence type="ECO:0000256" key="8">
    <source>
        <dbReference type="SAM" id="MobiDB-lite"/>
    </source>
</evidence>
<evidence type="ECO:0000256" key="5">
    <source>
        <dbReference type="ARBA" id="ARBA00022692"/>
    </source>
</evidence>
<feature type="transmembrane region" description="Helical" evidence="9">
    <location>
        <begin position="12"/>
        <end position="30"/>
    </location>
</feature>
<keyword evidence="4 12" id="KW-0808">Transferase</keyword>
<keyword evidence="6 9" id="KW-1133">Transmembrane helix</keyword>
<evidence type="ECO:0000256" key="6">
    <source>
        <dbReference type="ARBA" id="ARBA00022989"/>
    </source>
</evidence>
<dbReference type="PANTHER" id="PTHR33908:SF3">
    <property type="entry name" value="UNDECAPRENYL PHOSPHATE-ALPHA-4-AMINO-4-DEOXY-L-ARABINOSE ARABINOSYL TRANSFERASE"/>
    <property type="match status" value="1"/>
</dbReference>
<feature type="transmembrane region" description="Helical" evidence="9">
    <location>
        <begin position="117"/>
        <end position="137"/>
    </location>
</feature>
<proteinExistence type="predicted"/>
<evidence type="ECO:0000313" key="13">
    <source>
        <dbReference type="Proteomes" id="UP000192790"/>
    </source>
</evidence>
<feature type="compositionally biased region" description="Polar residues" evidence="8">
    <location>
        <begin position="270"/>
        <end position="285"/>
    </location>
</feature>
<keyword evidence="13" id="KW-1185">Reference proteome</keyword>
<dbReference type="GO" id="GO:0016763">
    <property type="term" value="F:pentosyltransferase activity"/>
    <property type="evidence" value="ECO:0007669"/>
    <property type="project" value="TreeGrafter"/>
</dbReference>
<feature type="domain" description="Glycosyltransferase RgtA/B/C/D-like" evidence="10">
    <location>
        <begin position="68"/>
        <end position="226"/>
    </location>
</feature>
<sequence>MKTAAKAIGKEKIILIGILFLAGILTYWGFWDMGYGNEYYTAAVKSMLQSPHNFFFVSFDPTGFISVDKPALGLWIQCLFAAVFGVHGWSVILPEALCSVGSVAVLYAIIKRNFGPAAGLFSALLLALTPIFVAAARTNNLDPSLALVCLLAVWALDIAAERGSLKYLLLSMALVGIGFNIKMLEAYLIVPALFLTYLITARTGVRKRILHLIPAVAVLLAVSLSWAAAVDLTPADERPYVGSSNTNSVLELALYYNGIERVVSLIRSGGSSQHIGTADTGTLSEGSDGGRVAQEGASFTPGESGQPAGTGYDDSLSGGYDDGRRTDVGRAYYAPDGYGQGAEDYGDFLPGGGSANAIPEGFGGGGDGIGQVPRQENGILGGVNPFGTAGGAVSEGTYIGTSGEAGKEGFLRFFNSSMSGQITWFLPLALFGIGMLVLSLVRSKDALRRTALRQLVLWSIIFITMYGYFSVGSFFHLYYLSLFAPCIAALGGIGLWEIRRRLLAAPEFRSRDLALLFIALGATAATEVLILSYHMDWFWIFVPILCGAIGTGVLLLTVFRRSVRWRRASRRAASALIAAGILAAPAFWSLTPILYGTSSVLPSAGPSAYRLGSSISAMAEELNAYLENKYNGETYYLAVTSAADAEPVILGSDLPVMTTGGFRGTDEAITLEEFQALVAKGEIRYFWLRNSIGRNEIAQWAQTVGSRVSLTGTGLGSGTLYDLSEYTG</sequence>
<gene>
    <name evidence="12" type="ORF">SAMN02745168_0722</name>
</gene>
<feature type="domain" description="Putative mannosyltransferase YkcA/B-like C-terminal" evidence="11">
    <location>
        <begin position="622"/>
        <end position="702"/>
    </location>
</feature>
<keyword evidence="5 9" id="KW-0812">Transmembrane</keyword>
<dbReference type="AlphaFoldDB" id="A0A1W1YWB4"/>
<dbReference type="GO" id="GO:0005886">
    <property type="term" value="C:plasma membrane"/>
    <property type="evidence" value="ECO:0007669"/>
    <property type="project" value="UniProtKB-SubCell"/>
</dbReference>
<dbReference type="Proteomes" id="UP000192790">
    <property type="component" value="Unassembled WGS sequence"/>
</dbReference>
<feature type="region of interest" description="Disordered" evidence="8">
    <location>
        <begin position="270"/>
        <end position="322"/>
    </location>
</feature>
<evidence type="ECO:0000256" key="9">
    <source>
        <dbReference type="SAM" id="Phobius"/>
    </source>
</evidence>
<dbReference type="GO" id="GO:0009103">
    <property type="term" value="P:lipopolysaccharide biosynthetic process"/>
    <property type="evidence" value="ECO:0007669"/>
    <property type="project" value="UniProtKB-ARBA"/>
</dbReference>
<organism evidence="12 13">
    <name type="scientific">Papillibacter cinnamivorans DSM 12816</name>
    <dbReference type="NCBI Taxonomy" id="1122930"/>
    <lineage>
        <taxon>Bacteria</taxon>
        <taxon>Bacillati</taxon>
        <taxon>Bacillota</taxon>
        <taxon>Clostridia</taxon>
        <taxon>Eubacteriales</taxon>
        <taxon>Oscillospiraceae</taxon>
        <taxon>Papillibacter</taxon>
    </lineage>
</organism>
<keyword evidence="3 12" id="KW-0328">Glycosyltransferase</keyword>
<reference evidence="12 13" key="1">
    <citation type="submission" date="2017-04" db="EMBL/GenBank/DDBJ databases">
        <authorList>
            <person name="Afonso C.L."/>
            <person name="Miller P.J."/>
            <person name="Scott M.A."/>
            <person name="Spackman E."/>
            <person name="Goraichik I."/>
            <person name="Dimitrov K.M."/>
            <person name="Suarez D.L."/>
            <person name="Swayne D.E."/>
        </authorList>
    </citation>
    <scope>NUCLEOTIDE SEQUENCE [LARGE SCALE GENOMIC DNA]</scope>
    <source>
        <strain evidence="12 13">DSM 12816</strain>
    </source>
</reference>
<feature type="transmembrane region" description="Helical" evidence="9">
    <location>
        <begin position="513"/>
        <end position="531"/>
    </location>
</feature>
<evidence type="ECO:0000256" key="2">
    <source>
        <dbReference type="ARBA" id="ARBA00022475"/>
    </source>
</evidence>
<protein>
    <submittedName>
        <fullName evidence="12">Dolichyl-phosphate-mannose-protein mannosyltransferase</fullName>
    </submittedName>
</protein>
<dbReference type="RefSeq" id="WP_084233336.1">
    <property type="nucleotide sequence ID" value="NZ_FWXW01000001.1"/>
</dbReference>
<feature type="transmembrane region" description="Helical" evidence="9">
    <location>
        <begin position="537"/>
        <end position="559"/>
    </location>
</feature>
<dbReference type="InterPro" id="IPR050297">
    <property type="entry name" value="LipidA_mod_glycosyltrf_83"/>
</dbReference>
<dbReference type="OrthoDB" id="9810398at2"/>
<feature type="transmembrane region" description="Helical" evidence="9">
    <location>
        <begin position="424"/>
        <end position="443"/>
    </location>
</feature>
<evidence type="ECO:0000313" key="12">
    <source>
        <dbReference type="EMBL" id="SMC40434.1"/>
    </source>
</evidence>
<name>A0A1W1YWB4_9FIRM</name>
<feature type="transmembrane region" description="Helical" evidence="9">
    <location>
        <begin position="212"/>
        <end position="229"/>
    </location>
</feature>